<name>A0ABR3BPK2_9TREE</name>
<protein>
    <submittedName>
        <fullName evidence="1">Uncharacterized protein</fullName>
    </submittedName>
</protein>
<dbReference type="GeneID" id="91990994"/>
<accession>A0ABR3BPK2</accession>
<gene>
    <name evidence="1" type="ORF">I308_104138</name>
</gene>
<evidence type="ECO:0000313" key="2">
    <source>
        <dbReference type="Proteomes" id="UP000054399"/>
    </source>
</evidence>
<keyword evidence="2" id="KW-1185">Reference proteome</keyword>
<organism evidence="1 2">
    <name type="scientific">Cryptococcus tetragattii IND107</name>
    <dbReference type="NCBI Taxonomy" id="1296105"/>
    <lineage>
        <taxon>Eukaryota</taxon>
        <taxon>Fungi</taxon>
        <taxon>Dikarya</taxon>
        <taxon>Basidiomycota</taxon>
        <taxon>Agaricomycotina</taxon>
        <taxon>Tremellomycetes</taxon>
        <taxon>Tremellales</taxon>
        <taxon>Cryptococcaceae</taxon>
        <taxon>Cryptococcus</taxon>
        <taxon>Cryptococcus gattii species complex</taxon>
    </lineage>
</organism>
<evidence type="ECO:0000313" key="1">
    <source>
        <dbReference type="EMBL" id="KAL0247103.1"/>
    </source>
</evidence>
<dbReference type="Proteomes" id="UP000054399">
    <property type="component" value="Unassembled WGS sequence"/>
</dbReference>
<sequence>MPLFRPRGKKVVTSAVIPHSTLNAGNAASTFRSFLPAACMASFLPSPLLPPCSRVVFFLSSFHKYTNRQSATFPEIRLLQTLSGTLYLSLNTTVTIRGSEYIITTPYFLSSFLLPSLS</sequence>
<dbReference type="EMBL" id="ATAM02000007">
    <property type="protein sequence ID" value="KAL0247103.1"/>
    <property type="molecule type" value="Genomic_DNA"/>
</dbReference>
<reference evidence="2" key="1">
    <citation type="submission" date="2015-01" db="EMBL/GenBank/DDBJ databases">
        <title>The Genome Sequence of Cryptococcus gattii MMRL2647.</title>
        <authorList>
            <consortium name="The Broad Institute Genomics Platform"/>
            <person name="Cuomo C."/>
            <person name="Litvintseva A."/>
            <person name="Chen Y."/>
            <person name="Heitman J."/>
            <person name="Sun S."/>
            <person name="Springer D."/>
            <person name="Dromer F."/>
            <person name="Young S."/>
            <person name="Zeng Q."/>
            <person name="Gargeya S."/>
            <person name="Abouelleil A."/>
            <person name="Alvarado L."/>
            <person name="Chapman S.B."/>
            <person name="Gainer-Dewar J."/>
            <person name="Goldberg J."/>
            <person name="Griggs A."/>
            <person name="Gujja S."/>
            <person name="Hansen M."/>
            <person name="Howarth C."/>
            <person name="Imamovic A."/>
            <person name="Larimer J."/>
            <person name="Murphy C."/>
            <person name="Naylor J."/>
            <person name="Pearson M."/>
            <person name="Priest M."/>
            <person name="Roberts A."/>
            <person name="Saif S."/>
            <person name="Shea T."/>
            <person name="Sykes S."/>
            <person name="Wortman J."/>
            <person name="Nusbaum C."/>
            <person name="Birren B."/>
        </authorList>
    </citation>
    <scope>NUCLEOTIDE SEQUENCE [LARGE SCALE GENOMIC DNA]</scope>
    <source>
        <strain evidence="2">IND107</strain>
    </source>
</reference>
<comment type="caution">
    <text evidence="1">The sequence shown here is derived from an EMBL/GenBank/DDBJ whole genome shotgun (WGS) entry which is preliminary data.</text>
</comment>
<proteinExistence type="predicted"/>
<dbReference type="RefSeq" id="XP_066613064.1">
    <property type="nucleotide sequence ID" value="XM_066758616.1"/>
</dbReference>
<reference evidence="1 2" key="2">
    <citation type="submission" date="2024-01" db="EMBL/GenBank/DDBJ databases">
        <title>Comparative genomics of Cryptococcus and Kwoniella reveals pathogenesis evolution and contrasting modes of karyotype evolution via chromosome fusion or intercentromeric recombination.</title>
        <authorList>
            <person name="Coelho M.A."/>
            <person name="David-Palma M."/>
            <person name="Shea T."/>
            <person name="Bowers K."/>
            <person name="Mcginley-Smith S."/>
            <person name="Mohammad A.W."/>
            <person name="Gnirke A."/>
            <person name="Yurkov A.M."/>
            <person name="Nowrousian M."/>
            <person name="Sun S."/>
            <person name="Cuomo C.A."/>
            <person name="Heitman J."/>
        </authorList>
    </citation>
    <scope>NUCLEOTIDE SEQUENCE [LARGE SCALE GENOMIC DNA]</scope>
    <source>
        <strain evidence="1 2">IND107</strain>
    </source>
</reference>